<dbReference type="EMBL" id="CH902619">
    <property type="protein sequence ID" value="EDV37373.1"/>
    <property type="molecule type" value="Genomic_DNA"/>
</dbReference>
<feature type="region of interest" description="Disordered" evidence="1">
    <location>
        <begin position="85"/>
        <end position="124"/>
    </location>
</feature>
<name>B3MCX1_DROAN</name>
<dbReference type="AlphaFoldDB" id="B3MCX1"/>
<dbReference type="OrthoDB" id="7853546at2759"/>
<evidence type="ECO:0000313" key="2">
    <source>
        <dbReference type="EMBL" id="EDV37373.1"/>
    </source>
</evidence>
<organism evidence="2 3">
    <name type="scientific">Drosophila ananassae</name>
    <name type="common">Fruit fly</name>
    <dbReference type="NCBI Taxonomy" id="7217"/>
    <lineage>
        <taxon>Eukaryota</taxon>
        <taxon>Metazoa</taxon>
        <taxon>Ecdysozoa</taxon>
        <taxon>Arthropoda</taxon>
        <taxon>Hexapoda</taxon>
        <taxon>Insecta</taxon>
        <taxon>Pterygota</taxon>
        <taxon>Neoptera</taxon>
        <taxon>Endopterygota</taxon>
        <taxon>Diptera</taxon>
        <taxon>Brachycera</taxon>
        <taxon>Muscomorpha</taxon>
        <taxon>Ephydroidea</taxon>
        <taxon>Drosophilidae</taxon>
        <taxon>Drosophila</taxon>
        <taxon>Sophophora</taxon>
    </lineage>
</organism>
<dbReference type="HOGENOM" id="CLU_2006217_0_0_1"/>
<dbReference type="InParanoid" id="B3MCX1"/>
<dbReference type="GeneID" id="6496254"/>
<dbReference type="STRING" id="7217.B3MCX1"/>
<feature type="compositionally biased region" description="Basic residues" evidence="1">
    <location>
        <begin position="96"/>
        <end position="116"/>
    </location>
</feature>
<evidence type="ECO:0000256" key="1">
    <source>
        <dbReference type="SAM" id="MobiDB-lite"/>
    </source>
</evidence>
<gene>
    <name evidence="2" type="primary">Dana\GF13412</name>
    <name evidence="2" type="synonym">dana_GLEANR_13427</name>
    <name evidence="2" type="ORF">GF13412</name>
</gene>
<dbReference type="KEGG" id="dan:6496254"/>
<keyword evidence="3" id="KW-1185">Reference proteome</keyword>
<protein>
    <submittedName>
        <fullName evidence="2">Uncharacterized protein</fullName>
    </submittedName>
</protein>
<evidence type="ECO:0000313" key="3">
    <source>
        <dbReference type="Proteomes" id="UP000007801"/>
    </source>
</evidence>
<dbReference type="Proteomes" id="UP000007801">
    <property type="component" value="Unassembled WGS sequence"/>
</dbReference>
<reference evidence="2 3" key="1">
    <citation type="journal article" date="2007" name="Nature">
        <title>Evolution of genes and genomes on the Drosophila phylogeny.</title>
        <authorList>
            <consortium name="Drosophila 12 Genomes Consortium"/>
            <person name="Clark A.G."/>
            <person name="Eisen M.B."/>
            <person name="Smith D.R."/>
            <person name="Bergman C.M."/>
            <person name="Oliver B."/>
            <person name="Markow T.A."/>
            <person name="Kaufman T.C."/>
            <person name="Kellis M."/>
            <person name="Gelbart W."/>
            <person name="Iyer V.N."/>
            <person name="Pollard D.A."/>
            <person name="Sackton T.B."/>
            <person name="Larracuente A.M."/>
            <person name="Singh N.D."/>
            <person name="Abad J.P."/>
            <person name="Abt D.N."/>
            <person name="Adryan B."/>
            <person name="Aguade M."/>
            <person name="Akashi H."/>
            <person name="Anderson W.W."/>
            <person name="Aquadro C.F."/>
            <person name="Ardell D.H."/>
            <person name="Arguello R."/>
            <person name="Artieri C.G."/>
            <person name="Barbash D.A."/>
            <person name="Barker D."/>
            <person name="Barsanti P."/>
            <person name="Batterham P."/>
            <person name="Batzoglou S."/>
            <person name="Begun D."/>
            <person name="Bhutkar A."/>
            <person name="Blanco E."/>
            <person name="Bosak S.A."/>
            <person name="Bradley R.K."/>
            <person name="Brand A.D."/>
            <person name="Brent M.R."/>
            <person name="Brooks A.N."/>
            <person name="Brown R.H."/>
            <person name="Butlin R.K."/>
            <person name="Caggese C."/>
            <person name="Calvi B.R."/>
            <person name="Bernardo de Carvalho A."/>
            <person name="Caspi A."/>
            <person name="Castrezana S."/>
            <person name="Celniker S.E."/>
            <person name="Chang J.L."/>
            <person name="Chapple C."/>
            <person name="Chatterji S."/>
            <person name="Chinwalla A."/>
            <person name="Civetta A."/>
            <person name="Clifton S.W."/>
            <person name="Comeron J.M."/>
            <person name="Costello J.C."/>
            <person name="Coyne J.A."/>
            <person name="Daub J."/>
            <person name="David R.G."/>
            <person name="Delcher A.L."/>
            <person name="Delehaunty K."/>
            <person name="Do C.B."/>
            <person name="Ebling H."/>
            <person name="Edwards K."/>
            <person name="Eickbush T."/>
            <person name="Evans J.D."/>
            <person name="Filipski A."/>
            <person name="Findeiss S."/>
            <person name="Freyhult E."/>
            <person name="Fulton L."/>
            <person name="Fulton R."/>
            <person name="Garcia A.C."/>
            <person name="Gardiner A."/>
            <person name="Garfield D.A."/>
            <person name="Garvin B.E."/>
            <person name="Gibson G."/>
            <person name="Gilbert D."/>
            <person name="Gnerre S."/>
            <person name="Godfrey J."/>
            <person name="Good R."/>
            <person name="Gotea V."/>
            <person name="Gravely B."/>
            <person name="Greenberg A.J."/>
            <person name="Griffiths-Jones S."/>
            <person name="Gross S."/>
            <person name="Guigo R."/>
            <person name="Gustafson E.A."/>
            <person name="Haerty W."/>
            <person name="Hahn M.W."/>
            <person name="Halligan D.L."/>
            <person name="Halpern A.L."/>
            <person name="Halter G.M."/>
            <person name="Han M.V."/>
            <person name="Heger A."/>
            <person name="Hillier L."/>
            <person name="Hinrichs A.S."/>
            <person name="Holmes I."/>
            <person name="Hoskins R.A."/>
            <person name="Hubisz M.J."/>
            <person name="Hultmark D."/>
            <person name="Huntley M.A."/>
            <person name="Jaffe D.B."/>
            <person name="Jagadeeshan S."/>
            <person name="Jeck W.R."/>
            <person name="Johnson J."/>
            <person name="Jones C.D."/>
            <person name="Jordan W.C."/>
            <person name="Karpen G.H."/>
            <person name="Kataoka E."/>
            <person name="Keightley P.D."/>
            <person name="Kheradpour P."/>
            <person name="Kirkness E.F."/>
            <person name="Koerich L.B."/>
            <person name="Kristiansen K."/>
            <person name="Kudrna D."/>
            <person name="Kulathinal R.J."/>
            <person name="Kumar S."/>
            <person name="Kwok R."/>
            <person name="Lander E."/>
            <person name="Langley C.H."/>
            <person name="Lapoint R."/>
            <person name="Lazzaro B.P."/>
            <person name="Lee S.J."/>
            <person name="Levesque L."/>
            <person name="Li R."/>
            <person name="Lin C.F."/>
            <person name="Lin M.F."/>
            <person name="Lindblad-Toh K."/>
            <person name="Llopart A."/>
            <person name="Long M."/>
            <person name="Low L."/>
            <person name="Lozovsky E."/>
            <person name="Lu J."/>
            <person name="Luo M."/>
            <person name="Machado C.A."/>
            <person name="Makalowski W."/>
            <person name="Marzo M."/>
            <person name="Matsuda M."/>
            <person name="Matzkin L."/>
            <person name="McAllister B."/>
            <person name="McBride C.S."/>
            <person name="McKernan B."/>
            <person name="McKernan K."/>
            <person name="Mendez-Lago M."/>
            <person name="Minx P."/>
            <person name="Mollenhauer M.U."/>
            <person name="Montooth K."/>
            <person name="Mount S.M."/>
            <person name="Mu X."/>
            <person name="Myers E."/>
            <person name="Negre B."/>
            <person name="Newfeld S."/>
            <person name="Nielsen R."/>
            <person name="Noor M.A."/>
            <person name="O'Grady P."/>
            <person name="Pachter L."/>
            <person name="Papaceit M."/>
            <person name="Parisi M.J."/>
            <person name="Parisi M."/>
            <person name="Parts L."/>
            <person name="Pedersen J.S."/>
            <person name="Pesole G."/>
            <person name="Phillippy A.M."/>
            <person name="Ponting C.P."/>
            <person name="Pop M."/>
            <person name="Porcelli D."/>
            <person name="Powell J.R."/>
            <person name="Prohaska S."/>
            <person name="Pruitt K."/>
            <person name="Puig M."/>
            <person name="Quesneville H."/>
            <person name="Ram K.R."/>
            <person name="Rand D."/>
            <person name="Rasmussen M.D."/>
            <person name="Reed L.K."/>
            <person name="Reenan R."/>
            <person name="Reily A."/>
            <person name="Remington K.A."/>
            <person name="Rieger T.T."/>
            <person name="Ritchie M.G."/>
            <person name="Robin C."/>
            <person name="Rogers Y.H."/>
            <person name="Rohde C."/>
            <person name="Rozas J."/>
            <person name="Rubenfield M.J."/>
            <person name="Ruiz A."/>
            <person name="Russo S."/>
            <person name="Salzberg S.L."/>
            <person name="Sanchez-Gracia A."/>
            <person name="Saranga D.J."/>
            <person name="Sato H."/>
            <person name="Schaeffer S.W."/>
            <person name="Schatz M.C."/>
            <person name="Schlenke T."/>
            <person name="Schwartz R."/>
            <person name="Segarra C."/>
            <person name="Singh R.S."/>
            <person name="Sirot L."/>
            <person name="Sirota M."/>
            <person name="Sisneros N.B."/>
            <person name="Smith C.D."/>
            <person name="Smith T.F."/>
            <person name="Spieth J."/>
            <person name="Stage D.E."/>
            <person name="Stark A."/>
            <person name="Stephan W."/>
            <person name="Strausberg R.L."/>
            <person name="Strempel S."/>
            <person name="Sturgill D."/>
            <person name="Sutton G."/>
            <person name="Sutton G.G."/>
            <person name="Tao W."/>
            <person name="Teichmann S."/>
            <person name="Tobari Y.N."/>
            <person name="Tomimura Y."/>
            <person name="Tsolas J.M."/>
            <person name="Valente V.L."/>
            <person name="Venter E."/>
            <person name="Venter J.C."/>
            <person name="Vicario S."/>
            <person name="Vieira F.G."/>
            <person name="Vilella A.J."/>
            <person name="Villasante A."/>
            <person name="Walenz B."/>
            <person name="Wang J."/>
            <person name="Wasserman M."/>
            <person name="Watts T."/>
            <person name="Wilson D."/>
            <person name="Wilson R.K."/>
            <person name="Wing R.A."/>
            <person name="Wolfner M.F."/>
            <person name="Wong A."/>
            <person name="Wong G.K."/>
            <person name="Wu C.I."/>
            <person name="Wu G."/>
            <person name="Yamamoto D."/>
            <person name="Yang H.P."/>
            <person name="Yang S.P."/>
            <person name="Yorke J.A."/>
            <person name="Yoshida K."/>
            <person name="Zdobnov E."/>
            <person name="Zhang P."/>
            <person name="Zhang Y."/>
            <person name="Zimin A.V."/>
            <person name="Baldwin J."/>
            <person name="Abdouelleil A."/>
            <person name="Abdulkadir J."/>
            <person name="Abebe A."/>
            <person name="Abera B."/>
            <person name="Abreu J."/>
            <person name="Acer S.C."/>
            <person name="Aftuck L."/>
            <person name="Alexander A."/>
            <person name="An P."/>
            <person name="Anderson E."/>
            <person name="Anderson S."/>
            <person name="Arachi H."/>
            <person name="Azer M."/>
            <person name="Bachantsang P."/>
            <person name="Barry A."/>
            <person name="Bayul T."/>
            <person name="Berlin A."/>
            <person name="Bessette D."/>
            <person name="Bloom T."/>
            <person name="Blye J."/>
            <person name="Boguslavskiy L."/>
            <person name="Bonnet C."/>
            <person name="Boukhgalter B."/>
            <person name="Bourzgui I."/>
            <person name="Brown A."/>
            <person name="Cahill P."/>
            <person name="Channer S."/>
            <person name="Cheshatsang Y."/>
            <person name="Chuda L."/>
            <person name="Citroen M."/>
            <person name="Collymore A."/>
            <person name="Cooke P."/>
            <person name="Costello M."/>
            <person name="D'Aco K."/>
            <person name="Daza R."/>
            <person name="De Haan G."/>
            <person name="DeGray S."/>
            <person name="DeMaso C."/>
            <person name="Dhargay N."/>
            <person name="Dooley K."/>
            <person name="Dooley E."/>
            <person name="Doricent M."/>
            <person name="Dorje P."/>
            <person name="Dorjee K."/>
            <person name="Dupes A."/>
            <person name="Elong R."/>
            <person name="Falk J."/>
            <person name="Farina A."/>
            <person name="Faro S."/>
            <person name="Ferguson D."/>
            <person name="Fisher S."/>
            <person name="Foley C.D."/>
            <person name="Franke A."/>
            <person name="Friedrich D."/>
            <person name="Gadbois L."/>
            <person name="Gearin G."/>
            <person name="Gearin C.R."/>
            <person name="Giannoukos G."/>
            <person name="Goode T."/>
            <person name="Graham J."/>
            <person name="Grandbois E."/>
            <person name="Grewal S."/>
            <person name="Gyaltsen K."/>
            <person name="Hafez N."/>
            <person name="Hagos B."/>
            <person name="Hall J."/>
            <person name="Henson C."/>
            <person name="Hollinger A."/>
            <person name="Honan T."/>
            <person name="Huard M.D."/>
            <person name="Hughes L."/>
            <person name="Hurhula B."/>
            <person name="Husby M.E."/>
            <person name="Kamat A."/>
            <person name="Kanga B."/>
            <person name="Kashin S."/>
            <person name="Khazanovich D."/>
            <person name="Kisner P."/>
            <person name="Lance K."/>
            <person name="Lara M."/>
            <person name="Lee W."/>
            <person name="Lennon N."/>
            <person name="Letendre F."/>
            <person name="LeVine R."/>
            <person name="Lipovsky A."/>
            <person name="Liu X."/>
            <person name="Liu J."/>
            <person name="Liu S."/>
            <person name="Lokyitsang T."/>
            <person name="Lokyitsang Y."/>
            <person name="Lubonja R."/>
            <person name="Lui A."/>
            <person name="MacDonald P."/>
            <person name="Magnisalis V."/>
            <person name="Maru K."/>
            <person name="Matthews C."/>
            <person name="McCusker W."/>
            <person name="McDonough S."/>
            <person name="Mehta T."/>
            <person name="Meldrim J."/>
            <person name="Meneus L."/>
            <person name="Mihai O."/>
            <person name="Mihalev A."/>
            <person name="Mihova T."/>
            <person name="Mittelman R."/>
            <person name="Mlenga V."/>
            <person name="Montmayeur A."/>
            <person name="Mulrain L."/>
            <person name="Navidi A."/>
            <person name="Naylor J."/>
            <person name="Negash T."/>
            <person name="Nguyen T."/>
            <person name="Nguyen N."/>
            <person name="Nicol R."/>
            <person name="Norbu C."/>
            <person name="Norbu N."/>
            <person name="Novod N."/>
            <person name="O'Neill B."/>
            <person name="Osman S."/>
            <person name="Markiewicz E."/>
            <person name="Oyono O.L."/>
            <person name="Patti C."/>
            <person name="Phunkhang P."/>
            <person name="Pierre F."/>
            <person name="Priest M."/>
            <person name="Raghuraman S."/>
            <person name="Rege F."/>
            <person name="Reyes R."/>
            <person name="Rise C."/>
            <person name="Rogov P."/>
            <person name="Ross K."/>
            <person name="Ryan E."/>
            <person name="Settipalli S."/>
            <person name="Shea T."/>
            <person name="Sherpa N."/>
            <person name="Shi L."/>
            <person name="Shih D."/>
            <person name="Sparrow T."/>
            <person name="Spaulding J."/>
            <person name="Stalker J."/>
            <person name="Stange-Thomann N."/>
            <person name="Stavropoulos S."/>
            <person name="Stone C."/>
            <person name="Strader C."/>
            <person name="Tesfaye S."/>
            <person name="Thomson T."/>
            <person name="Thoulutsang Y."/>
            <person name="Thoulutsang D."/>
            <person name="Topham K."/>
            <person name="Topping I."/>
            <person name="Tsamla T."/>
            <person name="Vassiliev H."/>
            <person name="Vo A."/>
            <person name="Wangchuk T."/>
            <person name="Wangdi T."/>
            <person name="Weiand M."/>
            <person name="Wilkinson J."/>
            <person name="Wilson A."/>
            <person name="Yadav S."/>
            <person name="Young G."/>
            <person name="Yu Q."/>
            <person name="Zembek L."/>
            <person name="Zhong D."/>
            <person name="Zimmer A."/>
            <person name="Zwirko Z."/>
            <person name="Jaffe D.B."/>
            <person name="Alvarez P."/>
            <person name="Brockman W."/>
            <person name="Butler J."/>
            <person name="Chin C."/>
            <person name="Gnerre S."/>
            <person name="Grabherr M."/>
            <person name="Kleber M."/>
            <person name="Mauceli E."/>
            <person name="MacCallum I."/>
        </authorList>
    </citation>
    <scope>NUCLEOTIDE SEQUENCE [LARGE SCALE GENOMIC DNA]</scope>
    <source>
        <strain evidence="3">Tucson 14024-0371.13</strain>
    </source>
</reference>
<accession>B3MCX1</accession>
<sequence length="124" mass="13856">MTKNNSKKVGTCALPEKAPSPVVAKKRRVAKPKPLKIGGARRGRCIPKPLNSRVIREICRLPADACISTSEAEVMYVNSRFGRFVDANKSPEMSRRPRARAPRKPKPKNTAKRNTKKPIINLEK</sequence>
<proteinExistence type="predicted"/>
<feature type="region of interest" description="Disordered" evidence="1">
    <location>
        <begin position="1"/>
        <end position="29"/>
    </location>
</feature>